<protein>
    <submittedName>
        <fullName evidence="1">Uncharacterized protein</fullName>
    </submittedName>
</protein>
<dbReference type="AlphaFoldDB" id="A0A498N685"/>
<dbReference type="Proteomes" id="UP000290572">
    <property type="component" value="Unassembled WGS sequence"/>
</dbReference>
<accession>A0A498N685</accession>
<evidence type="ECO:0000313" key="1">
    <source>
        <dbReference type="EMBL" id="RXN29638.1"/>
    </source>
</evidence>
<comment type="caution">
    <text evidence="1">The sequence shown here is derived from an EMBL/GenBank/DDBJ whole genome shotgun (WGS) entry which is preliminary data.</text>
</comment>
<reference evidence="1" key="1">
    <citation type="submission" date="2018-03" db="EMBL/GenBank/DDBJ databases">
        <title>Draft genome sequence of Rohu Carp (Labeo rohita).</title>
        <authorList>
            <person name="Das P."/>
            <person name="Kushwaha B."/>
            <person name="Joshi C.G."/>
            <person name="Kumar D."/>
            <person name="Nagpure N.S."/>
            <person name="Sahoo L."/>
            <person name="Das S.P."/>
            <person name="Bit A."/>
            <person name="Patnaik S."/>
            <person name="Meher P.K."/>
            <person name="Jayasankar P."/>
            <person name="Koringa P.G."/>
            <person name="Patel N.V."/>
            <person name="Hinsu A.T."/>
            <person name="Kumar R."/>
            <person name="Pandey M."/>
            <person name="Agarwal S."/>
            <person name="Srivastava S."/>
            <person name="Singh M."/>
            <person name="Iquebal M.A."/>
            <person name="Jaiswal S."/>
            <person name="Angadi U.B."/>
            <person name="Kumar N."/>
            <person name="Raza M."/>
            <person name="Shah T.M."/>
            <person name="Rai A."/>
            <person name="Jena J.K."/>
        </authorList>
    </citation>
    <scope>NUCLEOTIDE SEQUENCE [LARGE SCALE GENOMIC DNA]</scope>
    <source>
        <strain evidence="1">DASCIFA01</strain>
        <tissue evidence="1">Testis</tissue>
    </source>
</reference>
<gene>
    <name evidence="1" type="ORF">ROHU_018224</name>
</gene>
<sequence length="106" mass="11885">MSHSDTRQTLSSSPSPLRAGQILGTLPHLWRRDLFGSQREEAQIYRFFCEQRLQINLSLTQTMGVSVSRAILTGFKQQGDTWRVLSCGQLSVRRASGEQISTADCV</sequence>
<evidence type="ECO:0000313" key="2">
    <source>
        <dbReference type="Proteomes" id="UP000290572"/>
    </source>
</evidence>
<dbReference type="EMBL" id="QBIY01011748">
    <property type="protein sequence ID" value="RXN29638.1"/>
    <property type="molecule type" value="Genomic_DNA"/>
</dbReference>
<organism evidence="1 2">
    <name type="scientific">Labeo rohita</name>
    <name type="common">Indian major carp</name>
    <name type="synonym">Cyprinus rohita</name>
    <dbReference type="NCBI Taxonomy" id="84645"/>
    <lineage>
        <taxon>Eukaryota</taxon>
        <taxon>Metazoa</taxon>
        <taxon>Chordata</taxon>
        <taxon>Craniata</taxon>
        <taxon>Vertebrata</taxon>
        <taxon>Euteleostomi</taxon>
        <taxon>Actinopterygii</taxon>
        <taxon>Neopterygii</taxon>
        <taxon>Teleostei</taxon>
        <taxon>Ostariophysi</taxon>
        <taxon>Cypriniformes</taxon>
        <taxon>Cyprinidae</taxon>
        <taxon>Labeoninae</taxon>
        <taxon>Labeonini</taxon>
        <taxon>Labeo</taxon>
    </lineage>
</organism>
<proteinExistence type="predicted"/>
<name>A0A498N685_LABRO</name>
<keyword evidence="2" id="KW-1185">Reference proteome</keyword>